<accession>A0A3Q0KJS9</accession>
<dbReference type="GO" id="GO:0044322">
    <property type="term" value="C:endoplasmic reticulum quality control compartment"/>
    <property type="evidence" value="ECO:0007669"/>
    <property type="project" value="GOC"/>
</dbReference>
<sequence length="580" mass="66058">MGFANLFGLTIINLFWIDFHYVYPSTFKSSNSTNFRRWLNFLNMDMSSSDKKLLANSVHDMFSFAYDSYLKYGFPYDELNPIDCVGRGYDHKNPDNINVNDALGDYLLTLVDSLDTLAIMGKTEDFKNAVSLVTKNLSFNQKTRVQIFEATIRVLGGLLSAHIIITDPIESFGHLRPPGYDDELLNLAHNLANRMLNALSDTPTGIPYPRFYLDSGLKDNTTTENCLAGAGSLLLEFGSLSALLNDSSYASIARRIILNLWKKRSSVSGLFGSTIDVDSGEWINRMSGLGAGQDSFFEYLHKAYILFGDNELGQMFYEALSSIQSHLRTGRPQCLSGSGSPPIYWNVDMYSGNKVNHWIDTLQSAWSGVLVLHGDLNEAICHHAVHYFIWKIYGLPPERYNIMTEKPELYFYPLRPEFAESTYLLYRATKHPFYLHVGKDIMDGINKYTKAECGFATIHNVIDKSKEDRMESFFLSETLKYLYLLFDELNPVNVNEYDYVFSTQAHLFPIKRIQNLMKNLHMNPFTFLNNSQGYDFVKNSSCPNIKLTSSQYPMNDDLWKATGVYIHAKFASLPNINCDL</sequence>
<name>A0A3Q0KJS9_SCHMA</name>
<comment type="cofactor">
    <cofactor evidence="6">
        <name>Ca(2+)</name>
        <dbReference type="ChEBI" id="CHEBI:29108"/>
    </cofactor>
</comment>
<organism evidence="8 9">
    <name type="scientific">Schistosoma mansoni</name>
    <name type="common">Blood fluke</name>
    <dbReference type="NCBI Taxonomy" id="6183"/>
    <lineage>
        <taxon>Eukaryota</taxon>
        <taxon>Metazoa</taxon>
        <taxon>Spiralia</taxon>
        <taxon>Lophotrochozoa</taxon>
        <taxon>Platyhelminthes</taxon>
        <taxon>Trematoda</taxon>
        <taxon>Digenea</taxon>
        <taxon>Strigeidida</taxon>
        <taxon>Schistosomatoidea</taxon>
        <taxon>Schistosomatidae</taxon>
        <taxon>Schistosoma</taxon>
    </lineage>
</organism>
<dbReference type="SUPFAM" id="SSF48225">
    <property type="entry name" value="Seven-hairpin glycosidases"/>
    <property type="match status" value="1"/>
</dbReference>
<dbReference type="InterPro" id="IPR036026">
    <property type="entry name" value="Seven-hairpin_glycosidases"/>
</dbReference>
<comment type="subcellular location">
    <subcellularLocation>
        <location evidence="1">Endoplasmic reticulum</location>
    </subcellularLocation>
</comment>
<dbReference type="PANTHER" id="PTHR45679">
    <property type="entry name" value="ER DEGRADATION-ENHANCING ALPHA-MANNOSIDASE-LIKE PROTEIN 2"/>
    <property type="match status" value="1"/>
</dbReference>
<evidence type="ECO:0000256" key="6">
    <source>
        <dbReference type="PIRSR" id="PIRSR601382-2"/>
    </source>
</evidence>
<keyword evidence="6" id="KW-0106">Calcium</keyword>
<dbReference type="InParanoid" id="A0A3Q0KJS9"/>
<keyword evidence="6" id="KW-0479">Metal-binding</keyword>
<dbReference type="AlphaFoldDB" id="A0A3Q0KJS9"/>
<evidence type="ECO:0000313" key="9">
    <source>
        <dbReference type="WBParaSite" id="Smp_100120.1"/>
    </source>
</evidence>
<keyword evidence="7" id="KW-0378">Hydrolase</keyword>
<dbReference type="ExpressionAtlas" id="A0A3Q0KJS9">
    <property type="expression patterns" value="baseline"/>
</dbReference>
<dbReference type="InterPro" id="IPR001382">
    <property type="entry name" value="Glyco_hydro_47"/>
</dbReference>
<evidence type="ECO:0000256" key="1">
    <source>
        <dbReference type="ARBA" id="ARBA00004240"/>
    </source>
</evidence>
<evidence type="ECO:0000256" key="2">
    <source>
        <dbReference type="ARBA" id="ARBA00007658"/>
    </source>
</evidence>
<feature type="active site" description="Proton donor" evidence="5">
    <location>
        <position position="149"/>
    </location>
</feature>
<dbReference type="PRINTS" id="PR00747">
    <property type="entry name" value="GLYHDRLASE47"/>
</dbReference>
<keyword evidence="7" id="KW-0326">Glycosidase</keyword>
<dbReference type="GO" id="GO:0005509">
    <property type="term" value="F:calcium ion binding"/>
    <property type="evidence" value="ECO:0007669"/>
    <property type="project" value="InterPro"/>
</dbReference>
<feature type="active site" description="Proton donor" evidence="5">
    <location>
        <position position="398"/>
    </location>
</feature>
<comment type="similarity">
    <text evidence="2 7">Belongs to the glycosyl hydrolase 47 family.</text>
</comment>
<dbReference type="InterPro" id="IPR044674">
    <property type="entry name" value="EDEM1/2/3"/>
</dbReference>
<proteinExistence type="inferred from homology"/>
<dbReference type="Proteomes" id="UP000008854">
    <property type="component" value="Unassembled WGS sequence"/>
</dbReference>
<dbReference type="Gene3D" id="1.50.10.10">
    <property type="match status" value="1"/>
</dbReference>
<dbReference type="PANTHER" id="PTHR45679:SF5">
    <property type="entry name" value="ER DEGRADATION-ENHANCING ALPHA-MANNOSIDASE-LIKE PROTEIN 1"/>
    <property type="match status" value="1"/>
</dbReference>
<dbReference type="GO" id="GO:0004571">
    <property type="term" value="F:mannosyl-oligosaccharide 1,2-alpha-mannosidase activity"/>
    <property type="evidence" value="ECO:0007669"/>
    <property type="project" value="InterPro"/>
</dbReference>
<feature type="active site" evidence="5">
    <location>
        <position position="294"/>
    </location>
</feature>
<evidence type="ECO:0000256" key="3">
    <source>
        <dbReference type="ARBA" id="ARBA00022824"/>
    </source>
</evidence>
<dbReference type="WBParaSite" id="Smp_100120.1">
    <property type="protein sequence ID" value="Smp_100120.1"/>
    <property type="gene ID" value="Smp_100120"/>
</dbReference>
<evidence type="ECO:0000256" key="5">
    <source>
        <dbReference type="PIRSR" id="PIRSR601382-1"/>
    </source>
</evidence>
<dbReference type="GO" id="GO:0005975">
    <property type="term" value="P:carbohydrate metabolic process"/>
    <property type="evidence" value="ECO:0007669"/>
    <property type="project" value="InterPro"/>
</dbReference>
<evidence type="ECO:0000256" key="7">
    <source>
        <dbReference type="RuleBase" id="RU361193"/>
    </source>
</evidence>
<keyword evidence="4" id="KW-0325">Glycoprotein</keyword>
<dbReference type="GO" id="GO:1904380">
    <property type="term" value="P:endoplasmic reticulum mannose trimming"/>
    <property type="evidence" value="ECO:0007669"/>
    <property type="project" value="InterPro"/>
</dbReference>
<evidence type="ECO:0000313" key="8">
    <source>
        <dbReference type="Proteomes" id="UP000008854"/>
    </source>
</evidence>
<reference evidence="8" key="1">
    <citation type="journal article" date="2012" name="PLoS Negl. Trop. Dis.">
        <title>A systematically improved high quality genome and transcriptome of the human blood fluke Schistosoma mansoni.</title>
        <authorList>
            <person name="Protasio A.V."/>
            <person name="Tsai I.J."/>
            <person name="Babbage A."/>
            <person name="Nichol S."/>
            <person name="Hunt M."/>
            <person name="Aslett M.A."/>
            <person name="De Silva N."/>
            <person name="Velarde G.S."/>
            <person name="Anderson T.J."/>
            <person name="Clark R.C."/>
            <person name="Davidson C."/>
            <person name="Dillon G.P."/>
            <person name="Holroyd N.E."/>
            <person name="LoVerde P.T."/>
            <person name="Lloyd C."/>
            <person name="McQuillan J."/>
            <person name="Oliveira G."/>
            <person name="Otto T.D."/>
            <person name="Parker-Manuel S.J."/>
            <person name="Quail M.A."/>
            <person name="Wilson R.A."/>
            <person name="Zerlotini A."/>
            <person name="Dunne D.W."/>
            <person name="Berriman M."/>
        </authorList>
    </citation>
    <scope>NUCLEOTIDE SEQUENCE [LARGE SCALE GENOMIC DNA]</scope>
    <source>
        <strain evidence="8">Puerto Rican</strain>
    </source>
</reference>
<dbReference type="STRING" id="6183.A0A3Q0KJS9"/>
<keyword evidence="8" id="KW-1185">Reference proteome</keyword>
<reference evidence="9" key="2">
    <citation type="submission" date="2018-12" db="UniProtKB">
        <authorList>
            <consortium name="WormBaseParasite"/>
        </authorList>
    </citation>
    <scope>IDENTIFICATION</scope>
    <source>
        <strain evidence="9">Puerto Rican</strain>
    </source>
</reference>
<dbReference type="EC" id="3.2.1.-" evidence="7"/>
<dbReference type="GO" id="GO:0016020">
    <property type="term" value="C:membrane"/>
    <property type="evidence" value="ECO:0007669"/>
    <property type="project" value="InterPro"/>
</dbReference>
<protein>
    <recommendedName>
        <fullName evidence="7">alpha-1,2-Mannosidase</fullName>
        <ecNumber evidence="7">3.2.1.-</ecNumber>
    </recommendedName>
</protein>
<dbReference type="Pfam" id="PF01532">
    <property type="entry name" value="Glyco_hydro_47"/>
    <property type="match status" value="1"/>
</dbReference>
<evidence type="ECO:0000256" key="4">
    <source>
        <dbReference type="ARBA" id="ARBA00023180"/>
    </source>
</evidence>
<feature type="binding site" evidence="6">
    <location>
        <position position="503"/>
    </location>
    <ligand>
        <name>Ca(2+)</name>
        <dbReference type="ChEBI" id="CHEBI:29108"/>
    </ligand>
</feature>
<dbReference type="InterPro" id="IPR012341">
    <property type="entry name" value="6hp_glycosidase-like_sf"/>
</dbReference>
<keyword evidence="3" id="KW-0256">Endoplasmic reticulum</keyword>
<feature type="active site" evidence="5">
    <location>
        <position position="417"/>
    </location>
</feature>